<evidence type="ECO:0000256" key="4">
    <source>
        <dbReference type="ARBA" id="ARBA00022679"/>
    </source>
</evidence>
<dbReference type="EMBL" id="SAXT01000006">
    <property type="protein sequence ID" value="TXJ11115.1"/>
    <property type="molecule type" value="Genomic_DNA"/>
</dbReference>
<dbReference type="Pfam" id="PF02518">
    <property type="entry name" value="HATPase_c"/>
    <property type="match status" value="1"/>
</dbReference>
<dbReference type="Pfam" id="PF00989">
    <property type="entry name" value="PAS"/>
    <property type="match status" value="1"/>
</dbReference>
<dbReference type="InterPro" id="IPR004358">
    <property type="entry name" value="Sig_transdc_His_kin-like_C"/>
</dbReference>
<keyword evidence="5" id="KW-0547">Nucleotide-binding</keyword>
<dbReference type="RefSeq" id="WP_147758994.1">
    <property type="nucleotide sequence ID" value="NZ_SAXT01000006.1"/>
</dbReference>
<evidence type="ECO:0000256" key="8">
    <source>
        <dbReference type="ARBA" id="ARBA00023012"/>
    </source>
</evidence>
<dbReference type="Gene3D" id="3.30.565.10">
    <property type="entry name" value="Histidine kinase-like ATPase, C-terminal domain"/>
    <property type="match status" value="1"/>
</dbReference>
<evidence type="ECO:0000256" key="2">
    <source>
        <dbReference type="ARBA" id="ARBA00012438"/>
    </source>
</evidence>
<dbReference type="InterPro" id="IPR013767">
    <property type="entry name" value="PAS_fold"/>
</dbReference>
<dbReference type="SUPFAM" id="SSF47384">
    <property type="entry name" value="Homodimeric domain of signal transducing histidine kinase"/>
    <property type="match status" value="1"/>
</dbReference>
<dbReference type="GO" id="GO:0005524">
    <property type="term" value="F:ATP binding"/>
    <property type="evidence" value="ECO:0007669"/>
    <property type="project" value="UniProtKB-KW"/>
</dbReference>
<evidence type="ECO:0000313" key="11">
    <source>
        <dbReference type="Proteomes" id="UP000325116"/>
    </source>
</evidence>
<dbReference type="InterPro" id="IPR005467">
    <property type="entry name" value="His_kinase_dom"/>
</dbReference>
<evidence type="ECO:0000256" key="3">
    <source>
        <dbReference type="ARBA" id="ARBA00022553"/>
    </source>
</evidence>
<dbReference type="InterPro" id="IPR036890">
    <property type="entry name" value="HATPase_C_sf"/>
</dbReference>
<evidence type="ECO:0000259" key="9">
    <source>
        <dbReference type="PROSITE" id="PS50109"/>
    </source>
</evidence>
<comment type="catalytic activity">
    <reaction evidence="1">
        <text>ATP + protein L-histidine = ADP + protein N-phospho-L-histidine.</text>
        <dbReference type="EC" id="2.7.13.3"/>
    </reaction>
</comment>
<evidence type="ECO:0000256" key="1">
    <source>
        <dbReference type="ARBA" id="ARBA00000085"/>
    </source>
</evidence>
<dbReference type="GO" id="GO:0006355">
    <property type="term" value="P:regulation of DNA-templated transcription"/>
    <property type="evidence" value="ECO:0007669"/>
    <property type="project" value="InterPro"/>
</dbReference>
<feature type="domain" description="Histidine kinase" evidence="9">
    <location>
        <begin position="163"/>
        <end position="388"/>
    </location>
</feature>
<accession>A0A5C8CBW7</accession>
<organism evidence="10 11">
    <name type="scientific">Brachyspira aalborgi</name>
    <dbReference type="NCBI Taxonomy" id="29522"/>
    <lineage>
        <taxon>Bacteria</taxon>
        <taxon>Pseudomonadati</taxon>
        <taxon>Spirochaetota</taxon>
        <taxon>Spirochaetia</taxon>
        <taxon>Brachyspirales</taxon>
        <taxon>Brachyspiraceae</taxon>
        <taxon>Brachyspira</taxon>
    </lineage>
</organism>
<dbReference type="InterPro" id="IPR003661">
    <property type="entry name" value="HisK_dim/P_dom"/>
</dbReference>
<proteinExistence type="predicted"/>
<dbReference type="InterPro" id="IPR003594">
    <property type="entry name" value="HATPase_dom"/>
</dbReference>
<dbReference type="SMART" id="SM00388">
    <property type="entry name" value="HisKA"/>
    <property type="match status" value="1"/>
</dbReference>
<dbReference type="AlphaFoldDB" id="A0A5C8CBW7"/>
<dbReference type="CDD" id="cd00082">
    <property type="entry name" value="HisKA"/>
    <property type="match status" value="1"/>
</dbReference>
<gene>
    <name evidence="10" type="ORF">EPJ80_10845</name>
</gene>
<reference evidence="10 11" key="1">
    <citation type="journal article" date="1992" name="Lakartidningen">
        <title>[Penicillin V and not amoxicillin is the first choice preparation in acute otitis].</title>
        <authorList>
            <person name="Kamme C."/>
            <person name="Lundgren K."/>
            <person name="Prellner K."/>
        </authorList>
    </citation>
    <scope>NUCLEOTIDE SEQUENCE [LARGE SCALE GENOMIC DNA]</scope>
    <source>
        <strain evidence="10 11">W1</strain>
    </source>
</reference>
<dbReference type="PROSITE" id="PS50109">
    <property type="entry name" value="HIS_KIN"/>
    <property type="match status" value="1"/>
</dbReference>
<evidence type="ECO:0000256" key="5">
    <source>
        <dbReference type="ARBA" id="ARBA00022741"/>
    </source>
</evidence>
<name>A0A5C8CBW7_9SPIR</name>
<dbReference type="InterPro" id="IPR036097">
    <property type="entry name" value="HisK_dim/P_sf"/>
</dbReference>
<sequence>MNRANQFFDKFLKNFDKVSDNEKKRIFERLSDLCYSQNTIIENLEEGIISIDINGIIQGINKKACFLFSIPRNSENEPLSKYLSETETGKIILELIKENDSNTKLLKDEDNKRILQINIFPLGESGRIIGTLIKAFDITQTYENSQKLKRAEQLASLTTLAAGVAHEIKNPLGSISIYIQLIEKIIKKNIDNSSQCFLELKDYCAIIKEEIGRLEDTINSFLFSVRKLELNLEEININSLILSTIDFLKYEIENNNINIEIKFDKDNLILRIDERYIKQSLINIIQNAIDSILEKAEIKNKKDYKKEIQIKLKTIDNYALIIVKDNGIGIKEDMLPKIFEPYFTTKRHGTGLGLTNVARIIEAHNGNINIESEYNKGAEVIIKLPLLQENQKFLKTDLLNG</sequence>
<dbReference type="Gene3D" id="3.30.450.20">
    <property type="entry name" value="PAS domain"/>
    <property type="match status" value="1"/>
</dbReference>
<keyword evidence="4" id="KW-0808">Transferase</keyword>
<evidence type="ECO:0000256" key="7">
    <source>
        <dbReference type="ARBA" id="ARBA00022840"/>
    </source>
</evidence>
<comment type="caution">
    <text evidence="10">The sequence shown here is derived from an EMBL/GenBank/DDBJ whole genome shotgun (WGS) entry which is preliminary data.</text>
</comment>
<dbReference type="PANTHER" id="PTHR43065:SF10">
    <property type="entry name" value="PEROXIDE STRESS-ACTIVATED HISTIDINE KINASE MAK3"/>
    <property type="match status" value="1"/>
</dbReference>
<keyword evidence="3" id="KW-0597">Phosphoprotein</keyword>
<dbReference type="CDD" id="cd00075">
    <property type="entry name" value="HATPase"/>
    <property type="match status" value="1"/>
</dbReference>
<keyword evidence="8" id="KW-0902">Two-component regulatory system</keyword>
<evidence type="ECO:0000256" key="6">
    <source>
        <dbReference type="ARBA" id="ARBA00022777"/>
    </source>
</evidence>
<keyword evidence="7" id="KW-0067">ATP-binding</keyword>
<dbReference type="GO" id="GO:0000155">
    <property type="term" value="F:phosphorelay sensor kinase activity"/>
    <property type="evidence" value="ECO:0007669"/>
    <property type="project" value="InterPro"/>
</dbReference>
<dbReference type="PANTHER" id="PTHR43065">
    <property type="entry name" value="SENSOR HISTIDINE KINASE"/>
    <property type="match status" value="1"/>
</dbReference>
<dbReference type="SUPFAM" id="SSF55874">
    <property type="entry name" value="ATPase domain of HSP90 chaperone/DNA topoisomerase II/histidine kinase"/>
    <property type="match status" value="1"/>
</dbReference>
<dbReference type="EC" id="2.7.13.3" evidence="2"/>
<evidence type="ECO:0000313" key="10">
    <source>
        <dbReference type="EMBL" id="TXJ11115.1"/>
    </source>
</evidence>
<protein>
    <recommendedName>
        <fullName evidence="2">histidine kinase</fullName>
        <ecNumber evidence="2">2.7.13.3</ecNumber>
    </recommendedName>
</protein>
<dbReference type="PRINTS" id="PR00344">
    <property type="entry name" value="BCTRLSENSOR"/>
</dbReference>
<dbReference type="Proteomes" id="UP000325116">
    <property type="component" value="Unassembled WGS sequence"/>
</dbReference>
<keyword evidence="6" id="KW-0418">Kinase</keyword>
<dbReference type="Pfam" id="PF00512">
    <property type="entry name" value="HisKA"/>
    <property type="match status" value="1"/>
</dbReference>
<dbReference type="Gene3D" id="1.10.287.130">
    <property type="match status" value="1"/>
</dbReference>
<dbReference type="SMART" id="SM00387">
    <property type="entry name" value="HATPase_c"/>
    <property type="match status" value="1"/>
</dbReference>